<dbReference type="AlphaFoldDB" id="A0A369MQQ6"/>
<dbReference type="GeneID" id="69512331"/>
<protein>
    <submittedName>
        <fullName evidence="1">Uncharacterized protein</fullName>
    </submittedName>
</protein>
<dbReference type="Proteomes" id="UP000253752">
    <property type="component" value="Unassembled WGS sequence"/>
</dbReference>
<evidence type="ECO:0000313" key="2">
    <source>
        <dbReference type="EMBL" id="RDC39652.1"/>
    </source>
</evidence>
<organism evidence="1 3">
    <name type="scientific">Eggerthella lenta</name>
    <name type="common">Eubacterium lentum</name>
    <dbReference type="NCBI Taxonomy" id="84112"/>
    <lineage>
        <taxon>Bacteria</taxon>
        <taxon>Bacillati</taxon>
        <taxon>Actinomycetota</taxon>
        <taxon>Coriobacteriia</taxon>
        <taxon>Eggerthellales</taxon>
        <taxon>Eggerthellaceae</taxon>
        <taxon>Eggerthella</taxon>
    </lineage>
</organism>
<reference evidence="3 4" key="1">
    <citation type="journal article" date="2018" name="Elife">
        <title>Discovery and characterization of a prevalent human gut bacterial enzyme sufficient for the inactivation of a family of plant toxins.</title>
        <authorList>
            <person name="Koppel N."/>
            <person name="Bisanz J.E."/>
            <person name="Pandelia M.E."/>
            <person name="Turnbaugh P.J."/>
            <person name="Balskus E.P."/>
        </authorList>
    </citation>
    <scope>NUCLEOTIDE SEQUENCE [LARGE SCALE GENOMIC DNA]</scope>
    <source>
        <strain evidence="2 4">16A</strain>
        <strain evidence="1 3">MR1 #12</strain>
    </source>
</reference>
<comment type="caution">
    <text evidence="1">The sequence shown here is derived from an EMBL/GenBank/DDBJ whole genome shotgun (WGS) entry which is preliminary data.</text>
</comment>
<dbReference type="EMBL" id="PPUQ01000005">
    <property type="protein sequence ID" value="RDC39652.1"/>
    <property type="molecule type" value="Genomic_DNA"/>
</dbReference>
<sequence>MAKTDGYSRLACDRKTCDTVEYLQGNDPRTGSWKTVKRLTADGVEATITLCPDCYPGYKAVAEANDKAVNSYLEGAQ</sequence>
<evidence type="ECO:0000313" key="1">
    <source>
        <dbReference type="EMBL" id="RDB76275.1"/>
    </source>
</evidence>
<proteinExistence type="predicted"/>
<name>A0A369MQQ6_EGGLN</name>
<evidence type="ECO:0000313" key="3">
    <source>
        <dbReference type="Proteomes" id="UP000253752"/>
    </source>
</evidence>
<dbReference type="RefSeq" id="WP_114516587.1">
    <property type="nucleotide sequence ID" value="NZ_AP025575.1"/>
</dbReference>
<accession>A0A369MQQ6</accession>
<gene>
    <name evidence="2" type="ORF">C1853_05135</name>
    <name evidence="1" type="ORF">C1872_12595</name>
</gene>
<evidence type="ECO:0000313" key="4">
    <source>
        <dbReference type="Proteomes" id="UP000253915"/>
    </source>
</evidence>
<dbReference type="EMBL" id="PPTX01000022">
    <property type="protein sequence ID" value="RDB76275.1"/>
    <property type="molecule type" value="Genomic_DNA"/>
</dbReference>
<dbReference type="Proteomes" id="UP000253915">
    <property type="component" value="Unassembled WGS sequence"/>
</dbReference>